<dbReference type="Proteomes" id="UP000677875">
    <property type="component" value="Unassembled WGS sequence"/>
</dbReference>
<evidence type="ECO:0000256" key="8">
    <source>
        <dbReference type="SAM" id="MobiDB-lite"/>
    </source>
</evidence>
<feature type="compositionally biased region" description="Basic and acidic residues" evidence="8">
    <location>
        <begin position="79"/>
        <end position="90"/>
    </location>
</feature>
<accession>A0A940XE52</accession>
<sequence>MRVHSLTLIAAGAALLAPTSVPGAFAAPRPGGPQPPHPTVAEAGPRPERDPLRPGRGGRQRPPVPRPGAAGPGPAARTPEPEQPREDEERAVTAADLLARVRACDPVSHGHYRSDAGRPADIPVCGTPEAVFWKADLDIDCDGRPGARCNLGTDPDFSPATAYSASDGGPLDAETLPYIVVPEPSGIWDHREHGVHGGSVAAVVHGDRVRYAVVGDIGPRDVIGEASYATAEGLGIPADPRSGGAASDVTYIVFKDSEVRPIEDRSAAEEAGEELARRFVAGG</sequence>
<comment type="caution">
    <text evidence="10">The sequence shown here is derived from an EMBL/GenBank/DDBJ whole genome shotgun (WGS) entry which is preliminary data.</text>
</comment>
<feature type="compositionally biased region" description="Low complexity" evidence="8">
    <location>
        <begin position="67"/>
        <end position="78"/>
    </location>
</feature>
<keyword evidence="7" id="KW-0624">Polysaccharide degradation</keyword>
<evidence type="ECO:0000256" key="9">
    <source>
        <dbReference type="SAM" id="SignalP"/>
    </source>
</evidence>
<comment type="subcellular location">
    <subcellularLocation>
        <location evidence="1">Secreted</location>
    </subcellularLocation>
</comment>
<protein>
    <submittedName>
        <fullName evidence="10">Glycoside hydrolase family 75 protein</fullName>
    </submittedName>
</protein>
<reference evidence="10" key="1">
    <citation type="submission" date="2021-04" db="EMBL/GenBank/DDBJ databases">
        <title>Genome seq and assembly of Streptomyces sp. RG38.</title>
        <authorList>
            <person name="Chhetri G."/>
        </authorList>
    </citation>
    <scope>NUCLEOTIDE SEQUENCE</scope>
    <source>
        <strain evidence="10">RG38</strain>
    </source>
</reference>
<feature type="region of interest" description="Disordered" evidence="8">
    <location>
        <begin position="22"/>
        <end position="90"/>
    </location>
</feature>
<keyword evidence="5" id="KW-0119">Carbohydrate metabolism</keyword>
<dbReference type="RefSeq" id="WP_210870468.1">
    <property type="nucleotide sequence ID" value="NZ_JAGPNL010000002.1"/>
</dbReference>
<keyword evidence="3 9" id="KW-0732">Signal</keyword>
<dbReference type="PANTHER" id="PTHR42061">
    <property type="entry name" value="ENDO-CHITOSANASE"/>
    <property type="match status" value="1"/>
</dbReference>
<gene>
    <name evidence="10" type="ORF">J5Y05_09970</name>
</gene>
<dbReference type="AlphaFoldDB" id="A0A940XE52"/>
<dbReference type="GO" id="GO:0000272">
    <property type="term" value="P:polysaccharide catabolic process"/>
    <property type="evidence" value="ECO:0007669"/>
    <property type="project" value="UniProtKB-KW"/>
</dbReference>
<proteinExistence type="predicted"/>
<dbReference type="Pfam" id="PF07335">
    <property type="entry name" value="Glyco_hydro_75"/>
    <property type="match status" value="1"/>
</dbReference>
<dbReference type="GO" id="GO:0016977">
    <property type="term" value="F:chitosanase activity"/>
    <property type="evidence" value="ECO:0007669"/>
    <property type="project" value="InterPro"/>
</dbReference>
<dbReference type="PANTHER" id="PTHR42061:SF6">
    <property type="entry name" value="ENDO-CHITOSANASE"/>
    <property type="match status" value="1"/>
</dbReference>
<keyword evidence="6" id="KW-0326">Glycosidase</keyword>
<organism evidence="10 11">
    <name type="scientific">Streptomyces tagetis</name>
    <dbReference type="NCBI Taxonomy" id="2820809"/>
    <lineage>
        <taxon>Bacteria</taxon>
        <taxon>Bacillati</taxon>
        <taxon>Actinomycetota</taxon>
        <taxon>Actinomycetes</taxon>
        <taxon>Kitasatosporales</taxon>
        <taxon>Streptomycetaceae</taxon>
        <taxon>Streptomyces</taxon>
    </lineage>
</organism>
<evidence type="ECO:0000256" key="5">
    <source>
        <dbReference type="ARBA" id="ARBA00023277"/>
    </source>
</evidence>
<evidence type="ECO:0000256" key="3">
    <source>
        <dbReference type="ARBA" id="ARBA00022729"/>
    </source>
</evidence>
<evidence type="ECO:0000256" key="6">
    <source>
        <dbReference type="ARBA" id="ARBA00023295"/>
    </source>
</evidence>
<dbReference type="InterPro" id="IPR009939">
    <property type="entry name" value="Chitosanase_fungal"/>
</dbReference>
<evidence type="ECO:0000313" key="10">
    <source>
        <dbReference type="EMBL" id="MBQ0826834.1"/>
    </source>
</evidence>
<evidence type="ECO:0000256" key="4">
    <source>
        <dbReference type="ARBA" id="ARBA00022801"/>
    </source>
</evidence>
<keyword evidence="11" id="KW-1185">Reference proteome</keyword>
<dbReference type="EMBL" id="JAGPNL010000002">
    <property type="protein sequence ID" value="MBQ0826834.1"/>
    <property type="molecule type" value="Genomic_DNA"/>
</dbReference>
<evidence type="ECO:0000313" key="11">
    <source>
        <dbReference type="Proteomes" id="UP000677875"/>
    </source>
</evidence>
<evidence type="ECO:0000256" key="2">
    <source>
        <dbReference type="ARBA" id="ARBA00022525"/>
    </source>
</evidence>
<feature type="chain" id="PRO_5036990443" evidence="9">
    <location>
        <begin position="27"/>
        <end position="283"/>
    </location>
</feature>
<keyword evidence="2" id="KW-0964">Secreted</keyword>
<evidence type="ECO:0000256" key="7">
    <source>
        <dbReference type="ARBA" id="ARBA00023326"/>
    </source>
</evidence>
<evidence type="ECO:0000256" key="1">
    <source>
        <dbReference type="ARBA" id="ARBA00004613"/>
    </source>
</evidence>
<name>A0A940XE52_9ACTN</name>
<feature type="signal peptide" evidence="9">
    <location>
        <begin position="1"/>
        <end position="26"/>
    </location>
</feature>
<keyword evidence="4 10" id="KW-0378">Hydrolase</keyword>
<dbReference type="GO" id="GO:0005576">
    <property type="term" value="C:extracellular region"/>
    <property type="evidence" value="ECO:0007669"/>
    <property type="project" value="UniProtKB-SubCell"/>
</dbReference>